<dbReference type="PANTHER" id="PTHR22760">
    <property type="entry name" value="GLYCOSYLTRANSFERASE"/>
    <property type="match status" value="1"/>
</dbReference>
<organism evidence="11 12">
    <name type="scientific">Acrasis kona</name>
    <dbReference type="NCBI Taxonomy" id="1008807"/>
    <lineage>
        <taxon>Eukaryota</taxon>
        <taxon>Discoba</taxon>
        <taxon>Heterolobosea</taxon>
        <taxon>Tetramitia</taxon>
        <taxon>Eutetramitia</taxon>
        <taxon>Acrasidae</taxon>
        <taxon>Acrasis</taxon>
    </lineage>
</organism>
<evidence type="ECO:0000256" key="5">
    <source>
        <dbReference type="ARBA" id="ARBA00022679"/>
    </source>
</evidence>
<dbReference type="Proteomes" id="UP001431209">
    <property type="component" value="Unassembled WGS sequence"/>
</dbReference>
<evidence type="ECO:0000256" key="2">
    <source>
        <dbReference type="ARBA" id="ARBA00004922"/>
    </source>
</evidence>
<keyword evidence="8 10" id="KW-1133">Transmembrane helix</keyword>
<evidence type="ECO:0000256" key="6">
    <source>
        <dbReference type="ARBA" id="ARBA00022692"/>
    </source>
</evidence>
<keyword evidence="4 10" id="KW-0328">Glycosyltransferase</keyword>
<feature type="transmembrane region" description="Helical" evidence="10">
    <location>
        <begin position="126"/>
        <end position="146"/>
    </location>
</feature>
<sequence>MFAFANFISTLLNPIADCDETFNYWEPTHYVLYGTGLQTWEYSPVYALRSYLYIVLHAFFGGVTNLFTTNKLHAFYVIRMALGIFCALSETIFIKGVHERFGRRISMTCFLFMVTGAGIFNSSTSYLPSAFVMNCLMVAYGSWFTIPTTNNGKKLKYGVCILASATAGIVGWPFCVIAVLPLALDTLYHYGIFNSIYDSVRVVIVLVLATVYIDNYYYKTLLFAPLQLVLYNKGSGSELYGVEPWHFYLKNLFLNFNFVVLLAVVLPLLLISARMWRYLLYVSPFYLWLGFYSLIPHKEERFMYVVYPTLTLCAGICLELLCQIINTQVLSQNRRSGAVNVLQCVVVAAVCMLSLSRSLSMIVNYGAPLDVYGKLSEHIQNNHPNTNKPINVCVGKEWYRFPSHFFLPSNSRLNFLKSSFSGLLPKPYGPYPIGSSMIPTTMNDQNIEEMDRYVPVDTCDYIVDLDLENQKEDKYIDDDGFTLIYSAPFLDAERSPTLSRAFYIPFYSPKKNTFAEYHLLKKNKF</sequence>
<comment type="subcellular location">
    <subcellularLocation>
        <location evidence="1 10">Endoplasmic reticulum membrane</location>
        <topology evidence="1 10">Multi-pass membrane protein</topology>
    </subcellularLocation>
</comment>
<evidence type="ECO:0000256" key="1">
    <source>
        <dbReference type="ARBA" id="ARBA00004477"/>
    </source>
</evidence>
<feature type="transmembrane region" description="Helical" evidence="10">
    <location>
        <begin position="158"/>
        <end position="184"/>
    </location>
</feature>
<dbReference type="AlphaFoldDB" id="A0AAW2YJN2"/>
<feature type="transmembrane region" description="Helical" evidence="10">
    <location>
        <begin position="252"/>
        <end position="271"/>
    </location>
</feature>
<dbReference type="EMBL" id="JAOPGA020000155">
    <property type="protein sequence ID" value="KAL0477220.1"/>
    <property type="molecule type" value="Genomic_DNA"/>
</dbReference>
<feature type="transmembrane region" description="Helical" evidence="10">
    <location>
        <begin position="301"/>
        <end position="325"/>
    </location>
</feature>
<accession>A0AAW2YJN2</accession>
<keyword evidence="7 10" id="KW-0256">Endoplasmic reticulum</keyword>
<keyword evidence="12" id="KW-1185">Reference proteome</keyword>
<evidence type="ECO:0000256" key="7">
    <source>
        <dbReference type="ARBA" id="ARBA00022824"/>
    </source>
</evidence>
<name>A0AAW2YJN2_9EUKA</name>
<feature type="transmembrane region" description="Helical" evidence="10">
    <location>
        <begin position="337"/>
        <end position="355"/>
    </location>
</feature>
<dbReference type="GO" id="GO:0000026">
    <property type="term" value="F:alpha-1,2-mannosyltransferase activity"/>
    <property type="evidence" value="ECO:0007669"/>
    <property type="project" value="TreeGrafter"/>
</dbReference>
<comment type="pathway">
    <text evidence="2">Protein modification; protein glycosylation.</text>
</comment>
<evidence type="ECO:0000313" key="12">
    <source>
        <dbReference type="Proteomes" id="UP001431209"/>
    </source>
</evidence>
<dbReference type="Pfam" id="PF03901">
    <property type="entry name" value="Glyco_transf_22"/>
    <property type="match status" value="1"/>
</dbReference>
<dbReference type="PANTHER" id="PTHR22760:SF2">
    <property type="entry name" value="ALPHA-1,2-MANNOSYLTRANSFERASE ALG9"/>
    <property type="match status" value="1"/>
</dbReference>
<evidence type="ECO:0000256" key="4">
    <source>
        <dbReference type="ARBA" id="ARBA00022676"/>
    </source>
</evidence>
<keyword evidence="5" id="KW-0808">Transferase</keyword>
<dbReference type="InterPro" id="IPR005599">
    <property type="entry name" value="GPI_mannosylTrfase"/>
</dbReference>
<keyword evidence="9 10" id="KW-0472">Membrane</keyword>
<proteinExistence type="inferred from homology"/>
<protein>
    <recommendedName>
        <fullName evidence="10">Mannosyltransferase</fullName>
        <ecNumber evidence="10">2.4.1.-</ecNumber>
    </recommendedName>
</protein>
<comment type="caution">
    <text evidence="11">The sequence shown here is derived from an EMBL/GenBank/DDBJ whole genome shotgun (WGS) entry which is preliminary data.</text>
</comment>
<feature type="transmembrane region" description="Helical" evidence="10">
    <location>
        <begin position="101"/>
        <end position="120"/>
    </location>
</feature>
<feature type="transmembrane region" description="Helical" evidence="10">
    <location>
        <begin position="50"/>
        <end position="68"/>
    </location>
</feature>
<gene>
    <name evidence="11" type="ORF">AKO1_005841</name>
</gene>
<feature type="transmembrane region" description="Helical" evidence="10">
    <location>
        <begin position="190"/>
        <end position="209"/>
    </location>
</feature>
<evidence type="ECO:0000313" key="11">
    <source>
        <dbReference type="EMBL" id="KAL0477220.1"/>
    </source>
</evidence>
<dbReference type="GO" id="GO:0005789">
    <property type="term" value="C:endoplasmic reticulum membrane"/>
    <property type="evidence" value="ECO:0007669"/>
    <property type="project" value="UniProtKB-SubCell"/>
</dbReference>
<reference evidence="11 12" key="1">
    <citation type="submission" date="2024-03" db="EMBL/GenBank/DDBJ databases">
        <title>The Acrasis kona genome and developmental transcriptomes reveal deep origins of eukaryotic multicellular pathways.</title>
        <authorList>
            <person name="Sheikh S."/>
            <person name="Fu C.-J."/>
            <person name="Brown M.W."/>
            <person name="Baldauf S.L."/>
        </authorList>
    </citation>
    <scope>NUCLEOTIDE SEQUENCE [LARGE SCALE GENOMIC DNA]</scope>
    <source>
        <strain evidence="11 12">ATCC MYA-3509</strain>
    </source>
</reference>
<dbReference type="GO" id="GO:0006487">
    <property type="term" value="P:protein N-linked glycosylation"/>
    <property type="evidence" value="ECO:0007669"/>
    <property type="project" value="TreeGrafter"/>
</dbReference>
<feature type="transmembrane region" description="Helical" evidence="10">
    <location>
        <begin position="278"/>
        <end position="295"/>
    </location>
</feature>
<evidence type="ECO:0000256" key="9">
    <source>
        <dbReference type="ARBA" id="ARBA00023136"/>
    </source>
</evidence>
<keyword evidence="6 10" id="KW-0812">Transmembrane</keyword>
<evidence type="ECO:0000256" key="3">
    <source>
        <dbReference type="ARBA" id="ARBA00007063"/>
    </source>
</evidence>
<evidence type="ECO:0000256" key="8">
    <source>
        <dbReference type="ARBA" id="ARBA00022989"/>
    </source>
</evidence>
<comment type="similarity">
    <text evidence="3 10">Belongs to the glycosyltransferase 22 family.</text>
</comment>
<feature type="transmembrane region" description="Helical" evidence="10">
    <location>
        <begin position="74"/>
        <end position="94"/>
    </location>
</feature>
<dbReference type="EC" id="2.4.1.-" evidence="10"/>
<evidence type="ECO:0000256" key="10">
    <source>
        <dbReference type="RuleBase" id="RU363075"/>
    </source>
</evidence>